<dbReference type="PANTHER" id="PTHR31338">
    <property type="entry name" value="POLYKETIDE CYCLASE/DEHYDRASE AND LIPID TRANSPORT SUPERFAMILY PROTEIN"/>
    <property type="match status" value="1"/>
</dbReference>
<reference evidence="1" key="1">
    <citation type="journal article" date="2006" name="Science">
        <title>The genome of black cottonwood, Populus trichocarpa (Torr. &amp; Gray).</title>
        <authorList>
            <person name="Tuskan G.A."/>
            <person name="Difazio S."/>
            <person name="Jansson S."/>
            <person name="Bohlmann J."/>
            <person name="Grigoriev I."/>
            <person name="Hellsten U."/>
            <person name="Putnam N."/>
            <person name="Ralph S."/>
            <person name="Rombauts S."/>
            <person name="Salamov A."/>
            <person name="Schein J."/>
            <person name="Sterck L."/>
            <person name="Aerts A."/>
            <person name="Bhalerao R.R."/>
            <person name="Bhalerao R.P."/>
            <person name="Blaudez D."/>
            <person name="Boerjan W."/>
            <person name="Brun A."/>
            <person name="Brunner A."/>
            <person name="Busov V."/>
            <person name="Campbell M."/>
            <person name="Carlson J."/>
            <person name="Chalot M."/>
            <person name="Chapman J."/>
            <person name="Chen G.L."/>
            <person name="Cooper D."/>
            <person name="Coutinho P.M."/>
            <person name="Couturier J."/>
            <person name="Covert S."/>
            <person name="Cronk Q."/>
            <person name="Cunningham R."/>
            <person name="Davis J."/>
            <person name="Degroeve S."/>
            <person name="Dejardin A."/>
            <person name="Depamphilis C."/>
            <person name="Detter J."/>
            <person name="Dirks B."/>
            <person name="Dubchak I."/>
            <person name="Duplessis S."/>
            <person name="Ehlting J."/>
            <person name="Ellis B."/>
            <person name="Gendler K."/>
            <person name="Goodstein D."/>
            <person name="Gribskov M."/>
            <person name="Grimwood J."/>
            <person name="Groover A."/>
            <person name="Gunter L."/>
            <person name="Hamberger B."/>
            <person name="Heinze B."/>
            <person name="Helariutta Y."/>
            <person name="Henrissat B."/>
            <person name="Holligan D."/>
            <person name="Holt R."/>
            <person name="Huang W."/>
            <person name="Islam-Faridi N."/>
            <person name="Jones S."/>
            <person name="Jones-Rhoades M."/>
            <person name="Jorgensen R."/>
            <person name="Joshi C."/>
            <person name="Kangasjarvi J."/>
            <person name="Karlsson J."/>
            <person name="Kelleher C."/>
            <person name="Kirkpatrick R."/>
            <person name="Kirst M."/>
            <person name="Kohler A."/>
            <person name="Kalluri U."/>
            <person name="Larimer F."/>
            <person name="Leebens-Mack J."/>
            <person name="Leple J.C."/>
            <person name="Locascio P."/>
            <person name="Lou Y."/>
            <person name="Lucas S."/>
            <person name="Martin F."/>
            <person name="Montanini B."/>
            <person name="Napoli C."/>
            <person name="Nelson D.R."/>
            <person name="Nelson C."/>
            <person name="Nieminen K."/>
            <person name="Nilsson O."/>
            <person name="Pereda V."/>
            <person name="Peter G."/>
            <person name="Philippe R."/>
            <person name="Pilate G."/>
            <person name="Poliakov A."/>
            <person name="Razumovskaya J."/>
            <person name="Richardson P."/>
            <person name="Rinaldi C."/>
            <person name="Ritland K."/>
            <person name="Rouze P."/>
            <person name="Ryaboy D."/>
            <person name="Schmutz J."/>
            <person name="Schrader J."/>
            <person name="Segerman B."/>
            <person name="Shin H."/>
            <person name="Siddiqui A."/>
            <person name="Sterky F."/>
            <person name="Terry A."/>
            <person name="Tsai C.J."/>
            <person name="Uberbacher E."/>
            <person name="Unneberg P."/>
            <person name="Vahala J."/>
            <person name="Wall K."/>
            <person name="Wessler S."/>
            <person name="Yang G."/>
            <person name="Yin T."/>
            <person name="Douglas C."/>
            <person name="Marra M."/>
            <person name="Sandberg G."/>
            <person name="Van de Peer Y."/>
            <person name="Rokhsar D."/>
        </authorList>
    </citation>
    <scope>NUCLEOTIDE SEQUENCE [LARGE SCALE GENOMIC DNA]</scope>
    <source>
        <strain evidence="1">Nisqually-1</strain>
    </source>
</reference>
<evidence type="ECO:0000313" key="1">
    <source>
        <dbReference type="EMBL" id="PNS22498.1"/>
    </source>
</evidence>
<dbReference type="EMBL" id="KZ623495">
    <property type="protein sequence ID" value="PNS22498.1"/>
    <property type="molecule type" value="Genomic_DNA"/>
</dbReference>
<proteinExistence type="predicted"/>
<protein>
    <recommendedName>
        <fullName evidence="2">Bet v I/Major latex protein domain-containing protein</fullName>
    </recommendedName>
</protein>
<gene>
    <name evidence="1" type="ORF">POPTR_T139800</name>
</gene>
<dbReference type="InterPro" id="IPR052006">
    <property type="entry name" value="MLP-like"/>
</dbReference>
<dbReference type="SUPFAM" id="SSF55961">
    <property type="entry name" value="Bet v1-like"/>
    <property type="match status" value="1"/>
</dbReference>
<dbReference type="HOGENOM" id="CLU_081988_1_1_1"/>
<dbReference type="Gene3D" id="3.30.530.20">
    <property type="match status" value="1"/>
</dbReference>
<reference evidence="1" key="2">
    <citation type="submission" date="2017-07" db="EMBL/GenBank/DDBJ databases">
        <title>WGS assembly of Populus trichocarpa.</title>
        <authorList>
            <person name="Tuskan G."/>
            <person name="Difazio S."/>
            <person name="Jansson S."/>
            <person name="Bohlmann J."/>
            <person name="Grigoriev I."/>
            <person name="Hellsten U."/>
            <person name="Putnam N."/>
            <person name="Ralph S."/>
            <person name="Rombauts S."/>
            <person name="Salamov A."/>
            <person name="Schein J."/>
            <person name="Sterck L."/>
            <person name="Aerts A."/>
            <person name="Bhalerao R."/>
            <person name="Bhalerao R."/>
            <person name="Blaudez D."/>
            <person name="Boerjan W."/>
            <person name="Brun A."/>
            <person name="Brunner A."/>
            <person name="Busov V."/>
            <person name="Campbell M."/>
            <person name="Carlson J."/>
            <person name="Chalot M."/>
            <person name="Chapman J."/>
            <person name="Chen G."/>
            <person name="Cooper D."/>
            <person name="Coutinho P."/>
            <person name="Couturier J."/>
            <person name="Covert S."/>
            <person name="Cronk Q."/>
            <person name="Cunningham R."/>
            <person name="Davis J."/>
            <person name="Degroeve S."/>
            <person name="Dejardin A."/>
            <person name="Depamphilis C."/>
            <person name="Detter J."/>
            <person name="Dirks B."/>
            <person name="Dubchak I."/>
            <person name="Duplessis S."/>
            <person name="Ehlting J."/>
            <person name="Ellis B."/>
            <person name="Gendler K."/>
            <person name="Goodstein D."/>
            <person name="Gribskov M."/>
            <person name="Grimwood J."/>
            <person name="Groover A."/>
            <person name="Gunter L."/>
            <person name="Hamberger B."/>
            <person name="Heinze B."/>
            <person name="Helariutta Y."/>
            <person name="Henrissat B."/>
            <person name="Holligan D."/>
            <person name="Holt R."/>
            <person name="Huang W."/>
            <person name="Islam-Faridi N."/>
            <person name="Jones S."/>
            <person name="Jones-Rhoades M."/>
            <person name="Jorgensen R."/>
            <person name="Joshi C."/>
            <person name="Kangasjarvi J."/>
            <person name="Karlsson J."/>
            <person name="Kelleher C."/>
            <person name="Kirkpatrick R."/>
            <person name="Kirst M."/>
            <person name="Kohler A."/>
            <person name="Kalluri U."/>
            <person name="Larimer F."/>
            <person name="Leebens-Mack J."/>
            <person name="Leple J."/>
            <person name="Locascio P."/>
            <person name="Lou Y."/>
            <person name="Lucas S."/>
            <person name="Martin F."/>
            <person name="Montanini B."/>
            <person name="Napoli C."/>
            <person name="Nelson D."/>
            <person name="Nelson C."/>
            <person name="Nieminen K."/>
            <person name="Nilsson O."/>
            <person name="Pereda V."/>
            <person name="Peter G."/>
            <person name="Philippe R."/>
            <person name="Pilate G."/>
            <person name="Poliakov A."/>
            <person name="Razumovskaya J."/>
            <person name="Richardson P."/>
            <person name="Rinaldi C."/>
            <person name="Ritland K."/>
            <person name="Rouze P."/>
            <person name="Ryaboy D."/>
            <person name="Schmutz J."/>
            <person name="Schrader J."/>
            <person name="Segerman B."/>
            <person name="Shin H."/>
            <person name="Siddiqui A."/>
            <person name="Sterky F."/>
            <person name="Terry A."/>
            <person name="Tsai C."/>
            <person name="Uberbacher E."/>
            <person name="Unneberg P."/>
            <person name="Vahala J."/>
            <person name="Wall K."/>
            <person name="Wessler S."/>
            <person name="Yang G."/>
            <person name="Yin T."/>
            <person name="Douglas C."/>
            <person name="Marra M."/>
            <person name="Sandberg G."/>
            <person name="Van De Peer Y."/>
            <person name="Rokhsar D."/>
        </authorList>
    </citation>
    <scope>NUCLEOTIDE SEQUENCE</scope>
    <source>
        <strain evidence="1">Nisqually-1</strain>
    </source>
</reference>
<dbReference type="PANTHER" id="PTHR31338:SF16">
    <property type="entry name" value="POLYKETIDE CYCLASE_DEHYDRASE AND LIPID TRANSPORT SUPERFAMILY PROTEIN"/>
    <property type="match status" value="1"/>
</dbReference>
<organism evidence="1">
    <name type="scientific">Populus trichocarpa</name>
    <name type="common">Western balsam poplar</name>
    <name type="synonym">Populus balsamifera subsp. trichocarpa</name>
    <dbReference type="NCBI Taxonomy" id="3694"/>
    <lineage>
        <taxon>Eukaryota</taxon>
        <taxon>Viridiplantae</taxon>
        <taxon>Streptophyta</taxon>
        <taxon>Embryophyta</taxon>
        <taxon>Tracheophyta</taxon>
        <taxon>Spermatophyta</taxon>
        <taxon>Magnoliopsida</taxon>
        <taxon>eudicotyledons</taxon>
        <taxon>Gunneridae</taxon>
        <taxon>Pentapetalae</taxon>
        <taxon>rosids</taxon>
        <taxon>fabids</taxon>
        <taxon>Malpighiales</taxon>
        <taxon>Salicaceae</taxon>
        <taxon>Saliceae</taxon>
        <taxon>Populus</taxon>
    </lineage>
</organism>
<dbReference type="AlphaFoldDB" id="B9NFF5"/>
<dbReference type="InterPro" id="IPR023393">
    <property type="entry name" value="START-like_dom_sf"/>
</dbReference>
<dbReference type="InParanoid" id="B9NFF5"/>
<name>B9NFF5_POPTR</name>
<evidence type="ECO:0008006" key="2">
    <source>
        <dbReference type="Google" id="ProtNLM"/>
    </source>
</evidence>
<sequence>MAKEKHVETKIRDGSKDKFYHFFKCTVYLLTDICPNIVKSIKLIDGTTSWVASPGSHNVIEFKSRCVRGAIIEVKDTVTDVLDSSRTIIYKIDEYRKEDGGIGDITGVKLEVTDDDYARWIVSYNNTNPDEYLDLLKSVNEAVDNYINTHK</sequence>
<accession>B9NFF5</accession>